<sequence>MFVMPITRTHRHAYNGHARNLGRAFDRLFDGSVERVFAAAASEPATRQPALDLRETEQTYSVQLDMPGVAKEDVKVTIDGKRISIEASSPADAPAAEGEQLLVRERSRTAYARSFTLPVEVDESASQARLENGVLSLTLTKKLKPATQLAVG</sequence>
<evidence type="ECO:0000256" key="2">
    <source>
        <dbReference type="RuleBase" id="RU003616"/>
    </source>
</evidence>
<dbReference type="RefSeq" id="WP_011828995.1">
    <property type="nucleotide sequence ID" value="NC_008825.1"/>
</dbReference>
<dbReference type="STRING" id="420662.Mpe_A1396"/>
<evidence type="ECO:0000313" key="4">
    <source>
        <dbReference type="EMBL" id="ABM94358.1"/>
    </source>
</evidence>
<proteinExistence type="inferred from homology"/>
<dbReference type="PANTHER" id="PTHR11527">
    <property type="entry name" value="HEAT-SHOCK PROTEIN 20 FAMILY MEMBER"/>
    <property type="match status" value="1"/>
</dbReference>
<dbReference type="PROSITE" id="PS01031">
    <property type="entry name" value="SHSP"/>
    <property type="match status" value="1"/>
</dbReference>
<evidence type="ECO:0000259" key="3">
    <source>
        <dbReference type="PROSITE" id="PS01031"/>
    </source>
</evidence>
<comment type="similarity">
    <text evidence="1 2">Belongs to the small heat shock protein (HSP20) family.</text>
</comment>
<dbReference type="KEGG" id="mpt:Mpe_A1396"/>
<gene>
    <name evidence="4" type="ordered locus">Mpe_A1396</name>
</gene>
<dbReference type="Gene3D" id="2.60.40.790">
    <property type="match status" value="1"/>
</dbReference>
<reference evidence="4 5" key="1">
    <citation type="journal article" date="2007" name="J. Bacteriol.">
        <title>Whole-genome analysis of the methyl tert-butyl ether-degrading beta-proteobacterium Methylibium petroleiphilum PM1.</title>
        <authorList>
            <person name="Kane S.R."/>
            <person name="Chakicherla A.Y."/>
            <person name="Chain P.S.G."/>
            <person name="Schmidt R."/>
            <person name="Shin M.W."/>
            <person name="Legler T.C."/>
            <person name="Scow K.M."/>
            <person name="Larimer F.W."/>
            <person name="Lucas S.M."/>
            <person name="Richardson P.M."/>
            <person name="Hristova K.R."/>
        </authorList>
    </citation>
    <scope>NUCLEOTIDE SEQUENCE [LARGE SCALE GENOMIC DNA]</scope>
    <source>
        <strain evidence="5">ATCC BAA-1232 / LMG 22953 / PM1</strain>
    </source>
</reference>
<protein>
    <submittedName>
        <fullName evidence="4">Molecular chaperone-like protein</fullName>
    </submittedName>
</protein>
<organism evidence="4 5">
    <name type="scientific">Methylibium petroleiphilum (strain ATCC BAA-1232 / LMG 22953 / PM1)</name>
    <dbReference type="NCBI Taxonomy" id="420662"/>
    <lineage>
        <taxon>Bacteria</taxon>
        <taxon>Pseudomonadati</taxon>
        <taxon>Pseudomonadota</taxon>
        <taxon>Betaproteobacteria</taxon>
        <taxon>Burkholderiales</taxon>
        <taxon>Sphaerotilaceae</taxon>
        <taxon>Methylibium</taxon>
    </lineage>
</organism>
<dbReference type="AlphaFoldDB" id="A2SFL9"/>
<dbReference type="InterPro" id="IPR008978">
    <property type="entry name" value="HSP20-like_chaperone"/>
</dbReference>
<name>A2SFL9_METPP</name>
<dbReference type="CDD" id="cd06464">
    <property type="entry name" value="ACD_sHsps-like"/>
    <property type="match status" value="1"/>
</dbReference>
<dbReference type="InterPro" id="IPR002068">
    <property type="entry name" value="A-crystallin/Hsp20_dom"/>
</dbReference>
<evidence type="ECO:0000313" key="5">
    <source>
        <dbReference type="Proteomes" id="UP000000366"/>
    </source>
</evidence>
<dbReference type="InterPro" id="IPR031107">
    <property type="entry name" value="Small_HSP"/>
</dbReference>
<dbReference type="EMBL" id="CP000555">
    <property type="protein sequence ID" value="ABM94358.1"/>
    <property type="molecule type" value="Genomic_DNA"/>
</dbReference>
<dbReference type="Pfam" id="PF00011">
    <property type="entry name" value="HSP20"/>
    <property type="match status" value="1"/>
</dbReference>
<dbReference type="Proteomes" id="UP000000366">
    <property type="component" value="Chromosome"/>
</dbReference>
<dbReference type="SUPFAM" id="SSF49764">
    <property type="entry name" value="HSP20-like chaperones"/>
    <property type="match status" value="1"/>
</dbReference>
<accession>A2SFL9</accession>
<dbReference type="HOGENOM" id="CLU_101892_0_0_4"/>
<feature type="domain" description="SHSP" evidence="3">
    <location>
        <begin position="41"/>
        <end position="152"/>
    </location>
</feature>
<keyword evidence="5" id="KW-1185">Reference proteome</keyword>
<evidence type="ECO:0000256" key="1">
    <source>
        <dbReference type="PROSITE-ProRule" id="PRU00285"/>
    </source>
</evidence>
<dbReference type="eggNOG" id="COG0071">
    <property type="taxonomic scope" value="Bacteria"/>
</dbReference>